<feature type="domain" description="CN hydrolase" evidence="11">
    <location>
        <begin position="267"/>
        <end position="539"/>
    </location>
</feature>
<evidence type="ECO:0000256" key="1">
    <source>
        <dbReference type="ARBA" id="ARBA00004651"/>
    </source>
</evidence>
<keyword evidence="7" id="KW-0012">Acyltransferase</keyword>
<dbReference type="GO" id="GO:0042158">
    <property type="term" value="P:lipoprotein biosynthetic process"/>
    <property type="evidence" value="ECO:0007669"/>
    <property type="project" value="InterPro"/>
</dbReference>
<dbReference type="Pfam" id="PF00795">
    <property type="entry name" value="CN_hydrolase"/>
    <property type="match status" value="1"/>
</dbReference>
<dbReference type="GO" id="GO:0005886">
    <property type="term" value="C:plasma membrane"/>
    <property type="evidence" value="ECO:0007669"/>
    <property type="project" value="UniProtKB-SubCell"/>
</dbReference>
<evidence type="ECO:0000256" key="10">
    <source>
        <dbReference type="SAM" id="Phobius"/>
    </source>
</evidence>
<dbReference type="EMBL" id="CAMXCT030000001">
    <property type="protein sequence ID" value="CAL4759151.1"/>
    <property type="molecule type" value="Genomic_DNA"/>
</dbReference>
<evidence type="ECO:0000256" key="8">
    <source>
        <dbReference type="SAM" id="Coils"/>
    </source>
</evidence>
<evidence type="ECO:0000313" key="12">
    <source>
        <dbReference type="EMBL" id="CAI3971839.1"/>
    </source>
</evidence>
<evidence type="ECO:0000313" key="13">
    <source>
        <dbReference type="EMBL" id="CAL4759151.1"/>
    </source>
</evidence>
<dbReference type="InterPro" id="IPR003010">
    <property type="entry name" value="C-N_Hydrolase"/>
</dbReference>
<dbReference type="EMBL" id="CAMXCT010000001">
    <property type="protein sequence ID" value="CAI3971839.1"/>
    <property type="molecule type" value="Genomic_DNA"/>
</dbReference>
<feature type="compositionally biased region" description="Basic and acidic residues" evidence="9">
    <location>
        <begin position="16"/>
        <end position="25"/>
    </location>
</feature>
<dbReference type="InterPro" id="IPR045378">
    <property type="entry name" value="LNT_N"/>
</dbReference>
<organism evidence="12">
    <name type="scientific">Cladocopium goreaui</name>
    <dbReference type="NCBI Taxonomy" id="2562237"/>
    <lineage>
        <taxon>Eukaryota</taxon>
        <taxon>Sar</taxon>
        <taxon>Alveolata</taxon>
        <taxon>Dinophyceae</taxon>
        <taxon>Suessiales</taxon>
        <taxon>Symbiodiniaceae</taxon>
        <taxon>Cladocopium</taxon>
    </lineage>
</organism>
<dbReference type="InterPro" id="IPR004563">
    <property type="entry name" value="Apolipo_AcylTrfase"/>
</dbReference>
<feature type="transmembrane region" description="Helical" evidence="10">
    <location>
        <begin position="121"/>
        <end position="141"/>
    </location>
</feature>
<keyword evidence="6 10" id="KW-0472">Membrane</keyword>
<evidence type="ECO:0000256" key="9">
    <source>
        <dbReference type="SAM" id="MobiDB-lite"/>
    </source>
</evidence>
<name>A0A9P1FCN3_9DINO</name>
<reference evidence="12" key="1">
    <citation type="submission" date="2022-10" db="EMBL/GenBank/DDBJ databases">
        <authorList>
            <person name="Chen Y."/>
            <person name="Dougan E. K."/>
            <person name="Chan C."/>
            <person name="Rhodes N."/>
            <person name="Thang M."/>
        </authorList>
    </citation>
    <scope>NUCLEOTIDE SEQUENCE</scope>
</reference>
<evidence type="ECO:0000256" key="6">
    <source>
        <dbReference type="ARBA" id="ARBA00023136"/>
    </source>
</evidence>
<evidence type="ECO:0000256" key="3">
    <source>
        <dbReference type="ARBA" id="ARBA00022679"/>
    </source>
</evidence>
<feature type="transmembrane region" description="Helical" evidence="10">
    <location>
        <begin position="45"/>
        <end position="63"/>
    </location>
</feature>
<dbReference type="InterPro" id="IPR036526">
    <property type="entry name" value="C-N_Hydrolase_sf"/>
</dbReference>
<keyword evidence="8" id="KW-0175">Coiled coil</keyword>
<keyword evidence="5 10" id="KW-1133">Transmembrane helix</keyword>
<evidence type="ECO:0000259" key="11">
    <source>
        <dbReference type="PROSITE" id="PS50263"/>
    </source>
</evidence>
<dbReference type="Proteomes" id="UP001152797">
    <property type="component" value="Unassembled WGS sequence"/>
</dbReference>
<accession>A0A9P1FCN3</accession>
<gene>
    <name evidence="12" type="ORF">C1SCF055_LOCUS429</name>
</gene>
<dbReference type="NCBIfam" id="TIGR00546">
    <property type="entry name" value="lnt"/>
    <property type="match status" value="1"/>
</dbReference>
<dbReference type="CDD" id="cd07571">
    <property type="entry name" value="ALP_N-acyl_transferase"/>
    <property type="match status" value="1"/>
</dbReference>
<reference evidence="13 14" key="2">
    <citation type="submission" date="2024-05" db="EMBL/GenBank/DDBJ databases">
        <authorList>
            <person name="Chen Y."/>
            <person name="Shah S."/>
            <person name="Dougan E. K."/>
            <person name="Thang M."/>
            <person name="Chan C."/>
        </authorList>
    </citation>
    <scope>NUCLEOTIDE SEQUENCE [LARGE SCALE GENOMIC DNA]</scope>
</reference>
<comment type="caution">
    <text evidence="12">The sequence shown here is derived from an EMBL/GenBank/DDBJ whole genome shotgun (WGS) entry which is preliminary data.</text>
</comment>
<protein>
    <submittedName>
        <fullName evidence="13">Apolipoprotein N-acyltransferase (ALP N-acyltransferase)</fullName>
    </submittedName>
</protein>
<evidence type="ECO:0000256" key="2">
    <source>
        <dbReference type="ARBA" id="ARBA00022475"/>
    </source>
</evidence>
<feature type="region of interest" description="Disordered" evidence="9">
    <location>
        <begin position="1"/>
        <end position="27"/>
    </location>
</feature>
<keyword evidence="2" id="KW-1003">Cell membrane</keyword>
<keyword evidence="4 10" id="KW-0812">Transmembrane</keyword>
<dbReference type="PANTHER" id="PTHR38686">
    <property type="entry name" value="APOLIPOPROTEIN N-ACYLTRANSFERASE"/>
    <property type="match status" value="1"/>
</dbReference>
<dbReference type="PANTHER" id="PTHR38686:SF1">
    <property type="entry name" value="APOLIPOPROTEIN N-ACYLTRANSFERASE"/>
    <property type="match status" value="1"/>
</dbReference>
<dbReference type="Pfam" id="PF20154">
    <property type="entry name" value="LNT_N"/>
    <property type="match status" value="1"/>
</dbReference>
<feature type="transmembrane region" description="Helical" evidence="10">
    <location>
        <begin position="200"/>
        <end position="219"/>
    </location>
</feature>
<dbReference type="AlphaFoldDB" id="A0A9P1FCN3"/>
<feature type="transmembrane region" description="Helical" evidence="10">
    <location>
        <begin position="97"/>
        <end position="115"/>
    </location>
</feature>
<dbReference type="EMBL" id="CAMXCT020000001">
    <property type="protein sequence ID" value="CAL1125214.1"/>
    <property type="molecule type" value="Genomic_DNA"/>
</dbReference>
<dbReference type="SUPFAM" id="SSF56317">
    <property type="entry name" value="Carbon-nitrogen hydrolase"/>
    <property type="match status" value="1"/>
</dbReference>
<proteinExistence type="inferred from homology"/>
<dbReference type="PROSITE" id="PS50263">
    <property type="entry name" value="CN_HYDROLASE"/>
    <property type="match status" value="1"/>
</dbReference>
<feature type="transmembrane region" description="Helical" evidence="10">
    <location>
        <begin position="69"/>
        <end position="85"/>
    </location>
</feature>
<feature type="transmembrane region" description="Helical" evidence="10">
    <location>
        <begin position="552"/>
        <end position="570"/>
    </location>
</feature>
<evidence type="ECO:0000256" key="5">
    <source>
        <dbReference type="ARBA" id="ARBA00022989"/>
    </source>
</evidence>
<keyword evidence="14" id="KW-1185">Reference proteome</keyword>
<evidence type="ECO:0000256" key="7">
    <source>
        <dbReference type="ARBA" id="ARBA00023315"/>
    </source>
</evidence>
<comment type="subcellular location">
    <subcellularLocation>
        <location evidence="1">Cell membrane</location>
        <topology evidence="1">Multi-pass membrane protein</topology>
    </subcellularLocation>
</comment>
<dbReference type="Gene3D" id="3.60.110.10">
    <property type="entry name" value="Carbon-nitrogen hydrolase"/>
    <property type="match status" value="1"/>
</dbReference>
<keyword evidence="3" id="KW-0808">Transferase</keyword>
<feature type="coiled-coil region" evidence="8">
    <location>
        <begin position="675"/>
        <end position="818"/>
    </location>
</feature>
<sequence length="903" mass="101400">MSRSELKAQRATRSKAAGEHKRTEAELADALPSGRGASAEQPVRWWQGTLAIALVGSVLLWLAFPPVNWWPLAWVAPVPWLMLVRMKELPGRRPYRALWFAGFAFWMGALHWLRLPYWATSFGWVALSIYLGLYLPLFVVLARRAVHGWGLSLVWVAPVIWTSLELVRGHFLGGFLMAAVGHTQSQWLEMIQISDLGGSYAVTFLVMFVAACLTRMWPLGENRKTESQKTTLWPAFAAVAALVAVWGYGRYRMAAAEPVPGPTVLLVQGSIDTEMKADPALRAEVYRQYFTLSQRGTMNRDDIDLVIWPETMFRETLFSHDEDAKPPADADWTIEELADAERHIRQLISDTAIAVGAPMILGLDCVHFRAEGDARHNSAMLVEADGELSDRYDKMHPVLFGEYIPLGDKYPWLYSLSPLSNSVLPGERPVAIEVAGARFAPSICYENILPHLIAGQVRTLRDAGEEPDVLVNLTNDGWFWGSSELDMHLTCALFRAVECRKPMLVAANTGFSAWIDGDGRIVQQGPRRDTGTIVADVELDPRQSLYLTVGDWPWAVCLLFSVAVALDLTAGERLRRRKNAISEVRSCYADSPPGNFGRLVISEQSHRLRALRELEGEVLMNLLGRIFVVLILVMSVLFLGFATVVYATHRNWYEIVNLQPSEAGAGKPVGLTYQLQDARSENTRLQEELARLEKEVATEEAARREAIAKLETEKELLKNERDELQRDEADLVAQKNQAVATMEASQQTLAALRTEVDNLRRETREAQSERDESFNRVVELTDSLNQAETQRVKLKDRRDQLEEQNEKLKDVLARNEIDPDADMTPPRVDGIVLARDSNGLIEISIGQDDGLRVGHQLEVFRGPRYLGRVEVVQTAPDKSVAKIIPEFRKGNIERSDRVATRIQ</sequence>
<feature type="transmembrane region" description="Helical" evidence="10">
    <location>
        <begin position="231"/>
        <end position="249"/>
    </location>
</feature>
<evidence type="ECO:0000256" key="4">
    <source>
        <dbReference type="ARBA" id="ARBA00022692"/>
    </source>
</evidence>
<dbReference type="HAMAP" id="MF_01148">
    <property type="entry name" value="Lnt"/>
    <property type="match status" value="1"/>
</dbReference>
<feature type="transmembrane region" description="Helical" evidence="10">
    <location>
        <begin position="153"/>
        <end position="180"/>
    </location>
</feature>
<dbReference type="GO" id="GO:0016410">
    <property type="term" value="F:N-acyltransferase activity"/>
    <property type="evidence" value="ECO:0007669"/>
    <property type="project" value="InterPro"/>
</dbReference>
<evidence type="ECO:0000313" key="14">
    <source>
        <dbReference type="Proteomes" id="UP001152797"/>
    </source>
</evidence>
<feature type="transmembrane region" description="Helical" evidence="10">
    <location>
        <begin position="622"/>
        <end position="647"/>
    </location>
</feature>